<protein>
    <recommendedName>
        <fullName evidence="1">RapA2 cadherin-like domain-containing protein</fullName>
    </recommendedName>
</protein>
<sequence>MSIATTYDYDRISDDDPVLVSGAGLSGPQIAFLSGGAFALAWSEAGQARLQVHEADLTARYAAPKTPGTELDGDHLLGSDVSLDVYQGTDNITVAWRETHASEPAGVQSVSYQASSGARLTHGNERIFPNSASATDVSYESGSFFAGSDYHFVTGMEGGRPQLRIHLLDFATGAPFEIEAIVPTRNFGGDIYSSPVSAYDEERREVGLAWVREASDGTVTVNARTYYRNSNANWISDTVGLTLDGVAGGAEASPSIAAGPNGFLVAYVSDINEISAVWVDRSGFGTAFVVSGAGDADRAKTNPVVEILPSGHAVISWTELFSGADTDVYSRVLLVDETTRSLTAISDIAAQGYSGGADGENALSFDDSGAVRHVWTSETGGTVEIMSELWQLTARHGPAVSIFDPTPHEYRDGAPLSGIRDIVTAGTGNDLIETSGGVDRLYAGGGDDRVVILAAEHLVDDLLLSGDEDSGTGDGDVLEIAGAAAAGDYDLRGVLVADFETLRFGEPGGPAPSDVTLRMRYAQAVTLSNAGMVIEDGGTGSRVAIHLDALNPDGDLRNIAVDPAAPPLLELAGDGGANDMTGTARADVLRTGAAGGGTDTVAGLGGADEIILGSGVQHVVGSVADHDGDVIRDLNLGDEIRIQGTALTGYGVTFADVADGVEVTLDEDDDGTPEARLLLTGSVVATAMTVERTAADALRLVAAPPPEARNDDLDLIREDEVQVFDLFADNGEGEDTGRGDSLRAVSLDLEYGDGDPFTLVADGPAFTAPSGTIYSLSSLGMLTVDVRDGFQSLRNTDLSYLGGEYTVMDDTGRSATGVFDLRVQGRSDPVQVRDDAFVVNGGGIHEFRVLDDNGSGADVFIDGALGHIDARVTDDTFGLFVEPTTSEPYLRYAMDAGYWALGAGEQAVTTAYYSVTTDGYQATSEEAEITITLNGVNDAVIANYDQLTVAGRGTYNGNLVTGRNPTGNADTIREDTDRDVNDVLRVIAINGEAAAVDTAITLDDSSRVRIKDTGEFWVVASDVYAEMRVGTYFEQHLDYTVSDGKGSTGRETFTIRLEGLNQSPVLVNDLVEARDGQLISLNVFDDNGGGGPDQDPEGGPLVVTSLDGDDLGADGTHVTTFSTAIGDVRVRLNDDGRMWIDTDGIDDAATPDDEASLNFAYEARDEHGDSTLARVYLTLRGHDEAPEPEDDRFTLYEGDAAVAINLLANDVDPDATAGGLRIASFDGRDADAPAHDYGRFSIEVGTGELLHISLDENRSLKAGEEMEFDFDYEVADAYATRSATLSLTLIGEDDAPTVAQTPTLVAQQGRTVGFDLEELFGIEDLDGDPIVVDSFLSAPGGVDVAHDLPGMTVRMKPDGLFYMRADSAADYALPAGSLEPTTLSFSLAGSEEVIFFDVALEGGQSAPEAGDDDYDVSPGGLFSAVDLLDNDGDFDGDPLTISAVNGQAARVGEGFDLPEGGRLRVMEDGRFWFDPDGDFDDLDGYAADVGFTYTVSDGMGGTDVGQVSLTVQDNSAPTAVSDVVVATIDRTHSRNILEDAPGSSGADTDPDGHDIHVSGLWLSDGTSAPVGASFDLPTGGRMRVNPNGDMWFVPEDDYDYLAPGEAVLQYFTYMISDDRGGFDGTALDLLITNDDRAPVAVDDLFETPSQGTRKFNVLTGDGSGPDSDPDGDALQIVAVDGDPGAVDQAISGDFGRYRLKANGDLYFVPEDAFDDLAPGESVRVDLGTYRISDGRGGFDEATFSVNVSGPPVPPAAQDDHFDVRPGATFASDVFADNGFGEDSDPGGPGFTVSSFEGSADNVGERVDLADGGAVRLLADGRFWFVSDGDFADLIPGESRQTSFSYAIANAAGGTDAAVATFTVTAPNAAPVANDDEFVVNPTATFSRSVFDDNGHGADSDPEGQALTVSSVLGSAANVGERVDLPGGGAVRLLLDGRFWFVPDGDFDGLAAGESFPTGFDYAISDGHGGEDAAYASFTVQAPETLV</sequence>
<name>A0A1H3CLH2_9RHOB</name>
<dbReference type="SUPFAM" id="SSF51120">
    <property type="entry name" value="beta-Roll"/>
    <property type="match status" value="1"/>
</dbReference>
<proteinExistence type="predicted"/>
<dbReference type="Proteomes" id="UP000199118">
    <property type="component" value="Unassembled WGS sequence"/>
</dbReference>
<dbReference type="InterPro" id="IPR011049">
    <property type="entry name" value="Serralysin-like_metalloprot_C"/>
</dbReference>
<evidence type="ECO:0000313" key="3">
    <source>
        <dbReference type="Proteomes" id="UP000199118"/>
    </source>
</evidence>
<evidence type="ECO:0000313" key="2">
    <source>
        <dbReference type="EMBL" id="SDX54945.1"/>
    </source>
</evidence>
<dbReference type="Pfam" id="PF17803">
    <property type="entry name" value="Cadherin_4"/>
    <property type="match status" value="1"/>
</dbReference>
<dbReference type="EMBL" id="FNMZ01000006">
    <property type="protein sequence ID" value="SDX54945.1"/>
    <property type="molecule type" value="Genomic_DNA"/>
</dbReference>
<dbReference type="Pfam" id="PF17963">
    <property type="entry name" value="Big_9"/>
    <property type="match status" value="4"/>
</dbReference>
<organism evidence="2 3">
    <name type="scientific">Albimonas donghaensis</name>
    <dbReference type="NCBI Taxonomy" id="356660"/>
    <lineage>
        <taxon>Bacteria</taxon>
        <taxon>Pseudomonadati</taxon>
        <taxon>Pseudomonadota</taxon>
        <taxon>Alphaproteobacteria</taxon>
        <taxon>Rhodobacterales</taxon>
        <taxon>Paracoccaceae</taxon>
        <taxon>Albimonas</taxon>
    </lineage>
</organism>
<dbReference type="STRING" id="356660.SAMN05444336_106149"/>
<feature type="domain" description="RapA2 cadherin-like" evidence="1">
    <location>
        <begin position="1173"/>
        <end position="1242"/>
    </location>
</feature>
<gene>
    <name evidence="2" type="ORF">SAMN05444336_106149</name>
</gene>
<keyword evidence="3" id="KW-1185">Reference proteome</keyword>
<dbReference type="RefSeq" id="WP_092683649.1">
    <property type="nucleotide sequence ID" value="NZ_FNMZ01000006.1"/>
</dbReference>
<dbReference type="InterPro" id="IPR040853">
    <property type="entry name" value="RapA2_cadherin-like"/>
</dbReference>
<dbReference type="OrthoDB" id="9773411at2"/>
<reference evidence="2 3" key="1">
    <citation type="submission" date="2016-10" db="EMBL/GenBank/DDBJ databases">
        <authorList>
            <person name="de Groot N.N."/>
        </authorList>
    </citation>
    <scope>NUCLEOTIDE SEQUENCE [LARGE SCALE GENOMIC DNA]</scope>
    <source>
        <strain evidence="2 3">DSM 17890</strain>
    </source>
</reference>
<evidence type="ECO:0000259" key="1">
    <source>
        <dbReference type="Pfam" id="PF17803"/>
    </source>
</evidence>
<accession>A0A1H3CLH2</accession>